<sequence>MWSLGADLYRPDLLLPTLLHPTNHPHQPLHALPHTPKHLHHLTCTLNPIFNTPLHSASCAAFRRDLVQRATIARVVSKGLG</sequence>
<proteinExistence type="predicted"/>
<protein>
    <submittedName>
        <fullName evidence="1">Uncharacterized protein</fullName>
    </submittedName>
</protein>
<keyword evidence="2" id="KW-1185">Reference proteome</keyword>
<gene>
    <name evidence="1" type="ORF">E2C01_100732</name>
</gene>
<dbReference type="Proteomes" id="UP000324222">
    <property type="component" value="Unassembled WGS sequence"/>
</dbReference>
<dbReference type="AlphaFoldDB" id="A0A5B7KE26"/>
<name>A0A5B7KE26_PORTR</name>
<evidence type="ECO:0000313" key="2">
    <source>
        <dbReference type="Proteomes" id="UP000324222"/>
    </source>
</evidence>
<organism evidence="1 2">
    <name type="scientific">Portunus trituberculatus</name>
    <name type="common">Swimming crab</name>
    <name type="synonym">Neptunus trituberculatus</name>
    <dbReference type="NCBI Taxonomy" id="210409"/>
    <lineage>
        <taxon>Eukaryota</taxon>
        <taxon>Metazoa</taxon>
        <taxon>Ecdysozoa</taxon>
        <taxon>Arthropoda</taxon>
        <taxon>Crustacea</taxon>
        <taxon>Multicrustacea</taxon>
        <taxon>Malacostraca</taxon>
        <taxon>Eumalacostraca</taxon>
        <taxon>Eucarida</taxon>
        <taxon>Decapoda</taxon>
        <taxon>Pleocyemata</taxon>
        <taxon>Brachyura</taxon>
        <taxon>Eubrachyura</taxon>
        <taxon>Portunoidea</taxon>
        <taxon>Portunidae</taxon>
        <taxon>Portuninae</taxon>
        <taxon>Portunus</taxon>
    </lineage>
</organism>
<accession>A0A5B7KE26</accession>
<dbReference type="EMBL" id="VSRR010143957">
    <property type="protein sequence ID" value="MPD05014.1"/>
    <property type="molecule type" value="Genomic_DNA"/>
</dbReference>
<comment type="caution">
    <text evidence="1">The sequence shown here is derived from an EMBL/GenBank/DDBJ whole genome shotgun (WGS) entry which is preliminary data.</text>
</comment>
<evidence type="ECO:0000313" key="1">
    <source>
        <dbReference type="EMBL" id="MPD05014.1"/>
    </source>
</evidence>
<reference evidence="1 2" key="1">
    <citation type="submission" date="2019-05" db="EMBL/GenBank/DDBJ databases">
        <title>Another draft genome of Portunus trituberculatus and its Hox gene families provides insights of decapod evolution.</title>
        <authorList>
            <person name="Jeong J.-H."/>
            <person name="Song I."/>
            <person name="Kim S."/>
            <person name="Choi T."/>
            <person name="Kim D."/>
            <person name="Ryu S."/>
            <person name="Kim W."/>
        </authorList>
    </citation>
    <scope>NUCLEOTIDE SEQUENCE [LARGE SCALE GENOMIC DNA]</scope>
    <source>
        <tissue evidence="1">Muscle</tissue>
    </source>
</reference>